<keyword evidence="2" id="KW-1185">Reference proteome</keyword>
<evidence type="ECO:0000313" key="1">
    <source>
        <dbReference type="EMBL" id="VCW98641.1"/>
    </source>
</evidence>
<dbReference type="Proteomes" id="UP000269945">
    <property type="component" value="Unassembled WGS sequence"/>
</dbReference>
<feature type="non-terminal residue" evidence="1">
    <location>
        <position position="1"/>
    </location>
</feature>
<proteinExistence type="predicted"/>
<evidence type="ECO:0000313" key="2">
    <source>
        <dbReference type="Proteomes" id="UP000269945"/>
    </source>
</evidence>
<protein>
    <submittedName>
        <fullName evidence="1">Uncharacterized protein</fullName>
    </submittedName>
</protein>
<comment type="caution">
    <text evidence="1">The sequence shown here is derived from an EMBL/GenBank/DDBJ whole genome shotgun (WGS) entry which is preliminary data.</text>
</comment>
<dbReference type="AlphaFoldDB" id="A0A9X9Q2W1"/>
<accession>A0A9X9Q2W1</accession>
<dbReference type="PANTHER" id="PTHR47308">
    <property type="entry name" value="NUCLEAR GTPASE SLIP-GC"/>
    <property type="match status" value="1"/>
</dbReference>
<reference evidence="1 2" key="1">
    <citation type="submission" date="2018-10" db="EMBL/GenBank/DDBJ databases">
        <authorList>
            <person name="Ekblom R."/>
            <person name="Jareborg N."/>
        </authorList>
    </citation>
    <scope>NUCLEOTIDE SEQUENCE [LARGE SCALE GENOMIC DNA]</scope>
    <source>
        <tissue evidence="1">Muscle</tissue>
    </source>
</reference>
<sequence>QISAILGGLEDYILRKKRRIYDSLTTSVQNDLKPCYEEAAQIAGKKACERMKDVLRRGVERQVAEGMFERAQERMQRQFQLLKNGITEKVKGSIATMLTLASSQGDGLYKELADVKSEYKEMEKLHRSLKEVAENAVLRRGMQDFLLRMSPSKAVPPKA</sequence>
<dbReference type="GO" id="GO:0003924">
    <property type="term" value="F:GTPase activity"/>
    <property type="evidence" value="ECO:0007669"/>
    <property type="project" value="TreeGrafter"/>
</dbReference>
<dbReference type="EMBL" id="CYRY02026220">
    <property type="protein sequence ID" value="VCW98641.1"/>
    <property type="molecule type" value="Genomic_DNA"/>
</dbReference>
<dbReference type="InterPro" id="IPR053082">
    <property type="entry name" value="Nuclear_GTPase_SLIP-GC"/>
</dbReference>
<name>A0A9X9Q2W1_GULGU</name>
<organism evidence="1 2">
    <name type="scientific">Gulo gulo</name>
    <name type="common">Wolverine</name>
    <name type="synonym">Gluton</name>
    <dbReference type="NCBI Taxonomy" id="48420"/>
    <lineage>
        <taxon>Eukaryota</taxon>
        <taxon>Metazoa</taxon>
        <taxon>Chordata</taxon>
        <taxon>Craniata</taxon>
        <taxon>Vertebrata</taxon>
        <taxon>Euteleostomi</taxon>
        <taxon>Mammalia</taxon>
        <taxon>Eutheria</taxon>
        <taxon>Laurasiatheria</taxon>
        <taxon>Carnivora</taxon>
        <taxon>Caniformia</taxon>
        <taxon>Musteloidea</taxon>
        <taxon>Mustelidae</taxon>
        <taxon>Guloninae</taxon>
        <taxon>Gulo</taxon>
    </lineage>
</organism>
<dbReference type="PANTHER" id="PTHR47308:SF1">
    <property type="entry name" value="NUCLEAR GTPASE SLIP-GC"/>
    <property type="match status" value="1"/>
</dbReference>
<gene>
    <name evidence="1" type="ORF">BN2614_LOCUS9</name>
</gene>